<evidence type="ECO:0000313" key="3">
    <source>
        <dbReference type="Proteomes" id="UP000642125"/>
    </source>
</evidence>
<dbReference type="RefSeq" id="WP_203667138.1">
    <property type="nucleotide sequence ID" value="NZ_BONO01000002.1"/>
</dbReference>
<keyword evidence="1" id="KW-0472">Membrane</keyword>
<feature type="transmembrane region" description="Helical" evidence="1">
    <location>
        <begin position="20"/>
        <end position="38"/>
    </location>
</feature>
<dbReference type="NCBIfam" id="TIGR02532">
    <property type="entry name" value="IV_pilin_GFxxxE"/>
    <property type="match status" value="1"/>
</dbReference>
<keyword evidence="1" id="KW-1133">Transmembrane helix</keyword>
<sequence>MTALRRRPRGDAGVSLPELLVTMALLGLLTAIVMTLVATSSRSFTRDRAATESAMTASTGMNELTRVIRSGTTLRPTGVSQDAPVFLDARANALTIYAYIDTSSSSPRPMQARFSIDGQRRVVETRWLATTSASPWSFQSSPSSSRPIARSVPTGAPALFRYFDAEGDELVPPANGSNMSEADRRLVAAVQIHLTVQADGTGRADAVEMQNTVSIPNLGISRIRP</sequence>
<dbReference type="EMBL" id="BONO01000002">
    <property type="protein sequence ID" value="GIG35116.1"/>
    <property type="molecule type" value="Genomic_DNA"/>
</dbReference>
<evidence type="ECO:0008006" key="4">
    <source>
        <dbReference type="Google" id="ProtNLM"/>
    </source>
</evidence>
<name>A0A919P8Z8_9CELL</name>
<evidence type="ECO:0000256" key="1">
    <source>
        <dbReference type="SAM" id="Phobius"/>
    </source>
</evidence>
<reference evidence="2" key="1">
    <citation type="submission" date="2021-01" db="EMBL/GenBank/DDBJ databases">
        <title>Whole genome shotgun sequence of Cellulomonas pakistanensis NBRC 110800.</title>
        <authorList>
            <person name="Komaki H."/>
            <person name="Tamura T."/>
        </authorList>
    </citation>
    <scope>NUCLEOTIDE SEQUENCE</scope>
    <source>
        <strain evidence="2">NBRC 110800</strain>
    </source>
</reference>
<dbReference type="Pfam" id="PF07963">
    <property type="entry name" value="N_methyl"/>
    <property type="match status" value="1"/>
</dbReference>
<dbReference type="Proteomes" id="UP000642125">
    <property type="component" value="Unassembled WGS sequence"/>
</dbReference>
<accession>A0A919P8Z8</accession>
<dbReference type="InterPro" id="IPR012902">
    <property type="entry name" value="N_methyl_site"/>
</dbReference>
<proteinExistence type="predicted"/>
<dbReference type="PROSITE" id="PS00409">
    <property type="entry name" value="PROKAR_NTER_METHYL"/>
    <property type="match status" value="1"/>
</dbReference>
<comment type="caution">
    <text evidence="2">The sequence shown here is derived from an EMBL/GenBank/DDBJ whole genome shotgun (WGS) entry which is preliminary data.</text>
</comment>
<keyword evidence="1" id="KW-0812">Transmembrane</keyword>
<protein>
    <recommendedName>
        <fullName evidence="4">Prepilin-type N-terminal cleavage/methylation domain-containing protein</fullName>
    </recommendedName>
</protein>
<organism evidence="2 3">
    <name type="scientific">Cellulomonas pakistanensis</name>
    <dbReference type="NCBI Taxonomy" id="992287"/>
    <lineage>
        <taxon>Bacteria</taxon>
        <taxon>Bacillati</taxon>
        <taxon>Actinomycetota</taxon>
        <taxon>Actinomycetes</taxon>
        <taxon>Micrococcales</taxon>
        <taxon>Cellulomonadaceae</taxon>
        <taxon>Cellulomonas</taxon>
    </lineage>
</organism>
<dbReference type="AlphaFoldDB" id="A0A919P8Z8"/>
<evidence type="ECO:0000313" key="2">
    <source>
        <dbReference type="EMBL" id="GIG35116.1"/>
    </source>
</evidence>
<gene>
    <name evidence="2" type="ORF">Cpa01nite_04970</name>
</gene>
<keyword evidence="3" id="KW-1185">Reference proteome</keyword>